<evidence type="ECO:0000256" key="1">
    <source>
        <dbReference type="ARBA" id="ARBA00004141"/>
    </source>
</evidence>
<comment type="subcellular location">
    <subcellularLocation>
        <location evidence="1">Membrane</location>
        <topology evidence="1">Multi-pass membrane protein</topology>
    </subcellularLocation>
</comment>
<dbReference type="Pfam" id="PF05241">
    <property type="entry name" value="EBP"/>
    <property type="match status" value="1"/>
</dbReference>
<dbReference type="AlphaFoldDB" id="A0A507QXG9"/>
<feature type="domain" description="EXPERA" evidence="8">
    <location>
        <begin position="71"/>
        <end position="249"/>
    </location>
</feature>
<keyword evidence="4 6" id="KW-1133">Transmembrane helix</keyword>
<dbReference type="GO" id="GO:0047750">
    <property type="term" value="F:cholestenol delta-isomerase activity"/>
    <property type="evidence" value="ECO:0007669"/>
    <property type="project" value="InterPro"/>
</dbReference>
<comment type="similarity">
    <text evidence="2">Belongs to the EBP family.</text>
</comment>
<dbReference type="InterPro" id="IPR033118">
    <property type="entry name" value="EXPERA"/>
</dbReference>
<dbReference type="EMBL" id="VIFY01000067">
    <property type="protein sequence ID" value="TQB72229.1"/>
    <property type="molecule type" value="Genomic_DNA"/>
</dbReference>
<dbReference type="PANTHER" id="PTHR14207">
    <property type="entry name" value="STEROL ISOMERASE"/>
    <property type="match status" value="1"/>
</dbReference>
<accession>A0A507QXG9</accession>
<protein>
    <recommendedName>
        <fullName evidence="8">EXPERA domain-containing protein</fullName>
    </recommendedName>
</protein>
<dbReference type="PANTHER" id="PTHR14207:SF1">
    <property type="entry name" value="EMOPAMIL-BINDING PROTEIN-LIKE"/>
    <property type="match status" value="1"/>
</dbReference>
<keyword evidence="10" id="KW-1185">Reference proteome</keyword>
<feature type="transmembrane region" description="Helical" evidence="7">
    <location>
        <begin position="72"/>
        <end position="89"/>
    </location>
</feature>
<evidence type="ECO:0000259" key="8">
    <source>
        <dbReference type="PROSITE" id="PS51751"/>
    </source>
</evidence>
<dbReference type="PROSITE" id="PS51751">
    <property type="entry name" value="EXPERA"/>
    <property type="match status" value="1"/>
</dbReference>
<feature type="transmembrane region" description="Helical" evidence="7">
    <location>
        <begin position="149"/>
        <end position="172"/>
    </location>
</feature>
<evidence type="ECO:0000256" key="2">
    <source>
        <dbReference type="ARBA" id="ARBA00008337"/>
    </source>
</evidence>
<keyword evidence="3 6" id="KW-0812">Transmembrane</keyword>
<evidence type="ECO:0000313" key="9">
    <source>
        <dbReference type="EMBL" id="TQB72229.1"/>
    </source>
</evidence>
<evidence type="ECO:0000256" key="5">
    <source>
        <dbReference type="ARBA" id="ARBA00023136"/>
    </source>
</evidence>
<proteinExistence type="inferred from homology"/>
<evidence type="ECO:0000256" key="6">
    <source>
        <dbReference type="PROSITE-ProRule" id="PRU01087"/>
    </source>
</evidence>
<feature type="transmembrane region" description="Helical" evidence="7">
    <location>
        <begin position="41"/>
        <end position="60"/>
    </location>
</feature>
<name>A0A507QXG9_MONPU</name>
<evidence type="ECO:0000256" key="7">
    <source>
        <dbReference type="SAM" id="Phobius"/>
    </source>
</evidence>
<dbReference type="STRING" id="5098.A0A507QXG9"/>
<dbReference type="GO" id="GO:0005783">
    <property type="term" value="C:endoplasmic reticulum"/>
    <property type="evidence" value="ECO:0007669"/>
    <property type="project" value="TreeGrafter"/>
</dbReference>
<dbReference type="OrthoDB" id="5415655at2759"/>
<reference evidence="9 10" key="1">
    <citation type="submission" date="2019-06" db="EMBL/GenBank/DDBJ databases">
        <title>Wine fermentation using esterase from Monascus purpureus.</title>
        <authorList>
            <person name="Geng C."/>
            <person name="Zhang Y."/>
        </authorList>
    </citation>
    <scope>NUCLEOTIDE SEQUENCE [LARGE SCALE GENOMIC DNA]</scope>
    <source>
        <strain evidence="9">HQ1</strain>
    </source>
</reference>
<organism evidence="9 10">
    <name type="scientific">Monascus purpureus</name>
    <name type="common">Red mold</name>
    <name type="synonym">Monascus anka</name>
    <dbReference type="NCBI Taxonomy" id="5098"/>
    <lineage>
        <taxon>Eukaryota</taxon>
        <taxon>Fungi</taxon>
        <taxon>Dikarya</taxon>
        <taxon>Ascomycota</taxon>
        <taxon>Pezizomycotina</taxon>
        <taxon>Eurotiomycetes</taxon>
        <taxon>Eurotiomycetidae</taxon>
        <taxon>Eurotiales</taxon>
        <taxon>Aspergillaceae</taxon>
        <taxon>Monascus</taxon>
    </lineage>
</organism>
<comment type="caution">
    <text evidence="9">The sequence shown here is derived from an EMBL/GenBank/DDBJ whole genome shotgun (WGS) entry which is preliminary data.</text>
</comment>
<keyword evidence="5 6" id="KW-0472">Membrane</keyword>
<evidence type="ECO:0000256" key="4">
    <source>
        <dbReference type="ARBA" id="ARBA00022989"/>
    </source>
</evidence>
<sequence length="270" mass="30260">MSRQALSSLVRDLVDSTLKGVSISTGKVLNTMPSSVAGVELSTILCFIACFSLFPAAYFLSERFARTANARYRLLFFWHAFDALIHILIEGSFLYECFFSYANAYGPQPYFLGHKGRIYGASFGRGPTAILWREYAKADHRWAIAEPTIVSIELLTVLLGGPAAAYACYLLWKMHSHRLRDGKKMGIVLGQFWFLATVLATAELYGGFMTFVPEFLTGCSQLETGNLAYVVLHLAFFNGVWVVVPVWVLMEAYKEFISTSISHQAQRSKR</sequence>
<dbReference type="GO" id="GO:0016020">
    <property type="term" value="C:membrane"/>
    <property type="evidence" value="ECO:0007669"/>
    <property type="project" value="UniProtKB-SubCell"/>
</dbReference>
<gene>
    <name evidence="9" type="ORF">MPDQ_006948</name>
</gene>
<dbReference type="InterPro" id="IPR007905">
    <property type="entry name" value="EBP"/>
</dbReference>
<evidence type="ECO:0000256" key="3">
    <source>
        <dbReference type="ARBA" id="ARBA00022692"/>
    </source>
</evidence>
<dbReference type="Proteomes" id="UP000319663">
    <property type="component" value="Unassembled WGS sequence"/>
</dbReference>
<dbReference type="GO" id="GO:0016125">
    <property type="term" value="P:sterol metabolic process"/>
    <property type="evidence" value="ECO:0007669"/>
    <property type="project" value="InterPro"/>
</dbReference>
<evidence type="ECO:0000313" key="10">
    <source>
        <dbReference type="Proteomes" id="UP000319663"/>
    </source>
</evidence>
<feature type="transmembrane region" description="Helical" evidence="7">
    <location>
        <begin position="227"/>
        <end position="250"/>
    </location>
</feature>
<feature type="transmembrane region" description="Helical" evidence="7">
    <location>
        <begin position="192"/>
        <end position="212"/>
    </location>
</feature>